<evidence type="ECO:0000256" key="1">
    <source>
        <dbReference type="ARBA" id="ARBA00004123"/>
    </source>
</evidence>
<sequence length="469" mass="53705">MALKFLNKKGWHTGSLRNIENVWKAEQKHDAEQKKLEELRKQIQDERERSEFRLLQEQAGLVPKQERLEFLYDSGLAVGKTSGSSSGGGVGVAFKALEESIPGSSSNNNNAPSSSAQQSSAPGALFEDKPHSSNDAWRKLHSDPLLLIRQREQEALARVKNNPIQMAMIRKSVETSKEKEMNHDRKEHQKKHSHSKGKHHKHSSKLQSDSENVCGEGERWRKTSDHKHSSSKQQSDSEDVRVEGEKRRKTSDRRSSKYDEHHYKAQVDSDGESSERENQRGRNSYRGSKYRERSHREQSPRGYSHPKAGKSDGQDTHRKNHGKSMNERYSLEGRTDFDADRKGRDANSSREARSYASSESVRYDSNYKRRNVASKLTEEERLAKLREMQVDAELHEEQRWKRLRKAEEDDAREATHTSMLGGRNFLDAAHKSVYGAEKGGSSTIEESVRRRAHYSQGRTEVGDGNAFRR</sequence>
<dbReference type="Proteomes" id="UP000694918">
    <property type="component" value="Unplaced"/>
</dbReference>
<dbReference type="PANTHER" id="PTHR16196:SF0">
    <property type="entry name" value="PRE-MRNA-SPLICING FACTOR CWC25 HOMOLOG"/>
    <property type="match status" value="1"/>
</dbReference>
<name>A0AAJ6T7V3_POPEU</name>
<organism evidence="11 12">
    <name type="scientific">Populus euphratica</name>
    <name type="common">Euphrates poplar</name>
    <dbReference type="NCBI Taxonomy" id="75702"/>
    <lineage>
        <taxon>Eukaryota</taxon>
        <taxon>Viridiplantae</taxon>
        <taxon>Streptophyta</taxon>
        <taxon>Embryophyta</taxon>
        <taxon>Tracheophyta</taxon>
        <taxon>Spermatophyta</taxon>
        <taxon>Magnoliopsida</taxon>
        <taxon>eudicotyledons</taxon>
        <taxon>Gunneridae</taxon>
        <taxon>Pentapetalae</taxon>
        <taxon>rosids</taxon>
        <taxon>fabids</taxon>
        <taxon>Malpighiales</taxon>
        <taxon>Salicaceae</taxon>
        <taxon>Saliceae</taxon>
        <taxon>Populus</taxon>
    </lineage>
</organism>
<feature type="region of interest" description="Disordered" evidence="9">
    <location>
        <begin position="174"/>
        <end position="366"/>
    </location>
</feature>
<evidence type="ECO:0000256" key="2">
    <source>
        <dbReference type="ARBA" id="ARBA00006695"/>
    </source>
</evidence>
<evidence type="ECO:0000256" key="9">
    <source>
        <dbReference type="SAM" id="MobiDB-lite"/>
    </source>
</evidence>
<dbReference type="InterPro" id="IPR022209">
    <property type="entry name" value="CWC25"/>
</dbReference>
<feature type="region of interest" description="Disordered" evidence="9">
    <location>
        <begin position="102"/>
        <end position="137"/>
    </location>
</feature>
<evidence type="ECO:0000256" key="6">
    <source>
        <dbReference type="ARBA" id="ARBA00023187"/>
    </source>
</evidence>
<feature type="compositionally biased region" description="Basic and acidic residues" evidence="9">
    <location>
        <begin position="289"/>
        <end position="299"/>
    </location>
</feature>
<protein>
    <submittedName>
        <fullName evidence="12">Pre-mRNA-splicing factor CWC25 homolog</fullName>
    </submittedName>
</protein>
<feature type="region of interest" description="Disordered" evidence="9">
    <location>
        <begin position="436"/>
        <end position="469"/>
    </location>
</feature>
<keyword evidence="5 8" id="KW-0175">Coiled coil</keyword>
<dbReference type="GeneID" id="105111965"/>
<reference evidence="12" key="1">
    <citation type="submission" date="2025-08" db="UniProtKB">
        <authorList>
            <consortium name="RefSeq"/>
        </authorList>
    </citation>
    <scope>IDENTIFICATION</scope>
</reference>
<dbReference type="InterPro" id="IPR019339">
    <property type="entry name" value="CIR_N_dom"/>
</dbReference>
<evidence type="ECO:0000256" key="5">
    <source>
        <dbReference type="ARBA" id="ARBA00023054"/>
    </source>
</evidence>
<comment type="subcellular location">
    <subcellularLocation>
        <location evidence="1">Nucleus</location>
    </subcellularLocation>
</comment>
<evidence type="ECO:0000256" key="4">
    <source>
        <dbReference type="ARBA" id="ARBA00022728"/>
    </source>
</evidence>
<evidence type="ECO:0000256" key="7">
    <source>
        <dbReference type="ARBA" id="ARBA00023242"/>
    </source>
</evidence>
<feature type="compositionally biased region" description="Basic and acidic residues" evidence="9">
    <location>
        <begin position="126"/>
        <end position="137"/>
    </location>
</feature>
<comment type="similarity">
    <text evidence="2">Belongs to the CWC25 family.</text>
</comment>
<evidence type="ECO:0000313" key="11">
    <source>
        <dbReference type="Proteomes" id="UP000694918"/>
    </source>
</evidence>
<dbReference type="Pfam" id="PF10197">
    <property type="entry name" value="Cir_N"/>
    <property type="match status" value="1"/>
</dbReference>
<dbReference type="AlphaFoldDB" id="A0AAJ6T7V3"/>
<dbReference type="PANTHER" id="PTHR16196">
    <property type="entry name" value="CELL CYCLE CONTROL PROTEIN CWF25"/>
    <property type="match status" value="1"/>
</dbReference>
<keyword evidence="4" id="KW-0747">Spliceosome</keyword>
<accession>A0AAJ6T7V3</accession>
<proteinExistence type="inferred from homology"/>
<feature type="coiled-coil region" evidence="8">
    <location>
        <begin position="22"/>
        <end position="53"/>
    </location>
</feature>
<feature type="domain" description="CBF1-interacting co-repressor CIR N-terminal" evidence="10">
    <location>
        <begin position="10"/>
        <end position="46"/>
    </location>
</feature>
<feature type="compositionally biased region" description="Basic and acidic residues" evidence="9">
    <location>
        <begin position="174"/>
        <end position="187"/>
    </location>
</feature>
<dbReference type="Pfam" id="PF12542">
    <property type="entry name" value="CWC25"/>
    <property type="match status" value="1"/>
</dbReference>
<keyword evidence="3" id="KW-0507">mRNA processing</keyword>
<dbReference type="KEGG" id="peu:105111965"/>
<dbReference type="GO" id="GO:0005684">
    <property type="term" value="C:U2-type spliceosomal complex"/>
    <property type="evidence" value="ECO:0007669"/>
    <property type="project" value="TreeGrafter"/>
</dbReference>
<evidence type="ECO:0000259" key="10">
    <source>
        <dbReference type="SMART" id="SM01083"/>
    </source>
</evidence>
<evidence type="ECO:0000313" key="12">
    <source>
        <dbReference type="RefSeq" id="XP_011005796.1"/>
    </source>
</evidence>
<evidence type="ECO:0000256" key="8">
    <source>
        <dbReference type="SAM" id="Coils"/>
    </source>
</evidence>
<feature type="compositionally biased region" description="Basic and acidic residues" evidence="9">
    <location>
        <begin position="324"/>
        <end position="353"/>
    </location>
</feature>
<keyword evidence="11" id="KW-1185">Reference proteome</keyword>
<keyword evidence="6" id="KW-0508">mRNA splicing</keyword>
<feature type="compositionally biased region" description="Basic and acidic residues" evidence="9">
    <location>
        <begin position="216"/>
        <end position="228"/>
    </location>
</feature>
<evidence type="ECO:0000256" key="3">
    <source>
        <dbReference type="ARBA" id="ARBA00022664"/>
    </source>
</evidence>
<dbReference type="RefSeq" id="XP_011005796.1">
    <property type="nucleotide sequence ID" value="XM_011007494.1"/>
</dbReference>
<feature type="compositionally biased region" description="Basic residues" evidence="9">
    <location>
        <begin position="188"/>
        <end position="204"/>
    </location>
</feature>
<dbReference type="InterPro" id="IPR051376">
    <property type="entry name" value="CWC25_splicing_factor"/>
</dbReference>
<keyword evidence="7" id="KW-0539">Nucleus</keyword>
<feature type="compositionally biased region" description="Basic and acidic residues" evidence="9">
    <location>
        <begin position="238"/>
        <end position="280"/>
    </location>
</feature>
<dbReference type="GO" id="GO:0000398">
    <property type="term" value="P:mRNA splicing, via spliceosome"/>
    <property type="evidence" value="ECO:0007669"/>
    <property type="project" value="TreeGrafter"/>
</dbReference>
<feature type="compositionally biased region" description="Low complexity" evidence="9">
    <location>
        <begin position="103"/>
        <end position="124"/>
    </location>
</feature>
<gene>
    <name evidence="12" type="primary">LOC105111965</name>
</gene>
<dbReference type="SMART" id="SM01083">
    <property type="entry name" value="Cir_N"/>
    <property type="match status" value="1"/>
</dbReference>